<evidence type="ECO:0000256" key="1">
    <source>
        <dbReference type="ARBA" id="ARBA00023015"/>
    </source>
</evidence>
<organism evidence="6 7">
    <name type="scientific">Olsenella uli (strain ATCC 49627 / DSM 7084 / CCUG 31166 / CIP 109912 / JCM 12494 / LMG 11480 / NCIMB 702895 / VPI D76D-27C)</name>
    <name type="common">Lactobacillus uli</name>
    <dbReference type="NCBI Taxonomy" id="633147"/>
    <lineage>
        <taxon>Bacteria</taxon>
        <taxon>Bacillati</taxon>
        <taxon>Actinomycetota</taxon>
        <taxon>Coriobacteriia</taxon>
        <taxon>Coriobacteriales</taxon>
        <taxon>Atopobiaceae</taxon>
        <taxon>Olsenella</taxon>
    </lineage>
</organism>
<dbReference type="SUPFAM" id="SSF46785">
    <property type="entry name" value="Winged helix' DNA-binding domain"/>
    <property type="match status" value="1"/>
</dbReference>
<evidence type="ECO:0000259" key="5">
    <source>
        <dbReference type="PROSITE" id="PS50949"/>
    </source>
</evidence>
<dbReference type="PANTHER" id="PTHR44846:SF1">
    <property type="entry name" value="MANNOSYL-D-GLYCERATE TRANSPORT_METABOLISM SYSTEM REPRESSOR MNGR-RELATED"/>
    <property type="match status" value="1"/>
</dbReference>
<dbReference type="GO" id="GO:0045892">
    <property type="term" value="P:negative regulation of DNA-templated transcription"/>
    <property type="evidence" value="ECO:0007669"/>
    <property type="project" value="TreeGrafter"/>
</dbReference>
<feature type="compositionally biased region" description="Basic and acidic residues" evidence="4">
    <location>
        <begin position="16"/>
        <end position="33"/>
    </location>
</feature>
<dbReference type="InterPro" id="IPR050679">
    <property type="entry name" value="Bact_HTH_transcr_reg"/>
</dbReference>
<dbReference type="Gene3D" id="3.40.1410.10">
    <property type="entry name" value="Chorismate lyase-like"/>
    <property type="match status" value="1"/>
</dbReference>
<dbReference type="InterPro" id="IPR000524">
    <property type="entry name" value="Tscrpt_reg_HTH_GntR"/>
</dbReference>
<gene>
    <name evidence="6" type="ordered locus">Olsu_1698</name>
</gene>
<keyword evidence="3" id="KW-0804">Transcription</keyword>
<dbReference type="Proteomes" id="UP000000333">
    <property type="component" value="Chromosome"/>
</dbReference>
<keyword evidence="1" id="KW-0805">Transcription regulation</keyword>
<dbReference type="OrthoDB" id="7363114at2"/>
<keyword evidence="7" id="KW-1185">Reference proteome</keyword>
<dbReference type="InterPro" id="IPR028978">
    <property type="entry name" value="Chorismate_lyase_/UTRA_dom_sf"/>
</dbReference>
<dbReference type="PRINTS" id="PR00035">
    <property type="entry name" value="HTHGNTR"/>
</dbReference>
<reference evidence="6 7" key="1">
    <citation type="journal article" date="2010" name="Stand. Genomic Sci.">
        <title>Complete genome sequence of Olsenella uli type strain (VPI D76D-27C).</title>
        <authorList>
            <person name="Goker M."/>
            <person name="Held B."/>
            <person name="Lucas S."/>
            <person name="Nolan M."/>
            <person name="Yasawong M."/>
            <person name="Glavina Del Rio T."/>
            <person name="Tice H."/>
            <person name="Cheng J.F."/>
            <person name="Bruce D."/>
            <person name="Detter J.C."/>
            <person name="Tapia R."/>
            <person name="Han C."/>
            <person name="Goodwin L."/>
            <person name="Pitluck S."/>
            <person name="Liolios K."/>
            <person name="Ivanova N."/>
            <person name="Mavromatis K."/>
            <person name="Mikhailova N."/>
            <person name="Pati A."/>
            <person name="Chen A."/>
            <person name="Palaniappan K."/>
            <person name="Land M."/>
            <person name="Hauser L."/>
            <person name="Chang Y.J."/>
            <person name="Jeffries C.D."/>
            <person name="Rohde M."/>
            <person name="Sikorski J."/>
            <person name="Pukall R."/>
            <person name="Woyke T."/>
            <person name="Bristow J."/>
            <person name="Eisen J.A."/>
            <person name="Markowitz V."/>
            <person name="Hugenholtz P."/>
            <person name="Kyrpides N.C."/>
            <person name="Klenk H.P."/>
            <person name="Lapidus A."/>
        </authorList>
    </citation>
    <scope>NUCLEOTIDE SEQUENCE [LARGE SCALE GENOMIC DNA]</scope>
    <source>
        <strain evidence="7">ATCC 49627 / DSM 7084 / CIP 109912 / JCM 12494 / NCIMB 702895 / VPI D76D-27C</strain>
    </source>
</reference>
<name>E1QXD4_OLSUV</name>
<keyword evidence="2" id="KW-0238">DNA-binding</keyword>
<feature type="domain" description="HTH gntR-type" evidence="5">
    <location>
        <begin position="47"/>
        <end position="115"/>
    </location>
</feature>
<dbReference type="InterPro" id="IPR011663">
    <property type="entry name" value="UTRA"/>
</dbReference>
<dbReference type="Gene3D" id="1.10.10.10">
    <property type="entry name" value="Winged helix-like DNA-binding domain superfamily/Winged helix DNA-binding domain"/>
    <property type="match status" value="1"/>
</dbReference>
<dbReference type="PANTHER" id="PTHR44846">
    <property type="entry name" value="MANNOSYL-D-GLYCERATE TRANSPORT/METABOLISM SYSTEM REPRESSOR MNGR-RELATED"/>
    <property type="match status" value="1"/>
</dbReference>
<dbReference type="SUPFAM" id="SSF64288">
    <property type="entry name" value="Chorismate lyase-like"/>
    <property type="match status" value="1"/>
</dbReference>
<sequence length="282" mass="31135">MPNPRLDILGRPSDVQPHKRQDRMREGQRRSNSDDLVGAELPQDVAGPLYEALADFIRGKVYAHQWSTNSRIPSEHELMDAFGLSRGTVRRAIKVLVDEGLVIQEHGRGTFVSEGGLSHPSGVRPLSFAASLREQGKDFKTYVLCNQVMPAPLDITNCLQLPQGTPLLFLRRVRTVEGAPVLCQESWMNIVACPGLDEADYTRESAFDAVERCSGLRIVRSTMSYSARIAGSEHGAYLRCDKNAPVMTVNQLIRVEDGTPIERSVTWLPAGQAIVGDAVQSR</sequence>
<dbReference type="EMBL" id="CP002106">
    <property type="protein sequence ID" value="ADK68787.1"/>
    <property type="molecule type" value="Genomic_DNA"/>
</dbReference>
<dbReference type="InterPro" id="IPR036390">
    <property type="entry name" value="WH_DNA-bd_sf"/>
</dbReference>
<dbReference type="HOGENOM" id="CLU_063236_2_0_11"/>
<dbReference type="KEGG" id="ols:Olsu_1698"/>
<evidence type="ECO:0000313" key="6">
    <source>
        <dbReference type="EMBL" id="ADK68787.1"/>
    </source>
</evidence>
<dbReference type="GO" id="GO:0003700">
    <property type="term" value="F:DNA-binding transcription factor activity"/>
    <property type="evidence" value="ECO:0007669"/>
    <property type="project" value="InterPro"/>
</dbReference>
<dbReference type="PROSITE" id="PS50949">
    <property type="entry name" value="HTH_GNTR"/>
    <property type="match status" value="1"/>
</dbReference>
<dbReference type="CDD" id="cd07377">
    <property type="entry name" value="WHTH_GntR"/>
    <property type="match status" value="1"/>
</dbReference>
<dbReference type="eggNOG" id="COG2188">
    <property type="taxonomic scope" value="Bacteria"/>
</dbReference>
<evidence type="ECO:0000256" key="4">
    <source>
        <dbReference type="SAM" id="MobiDB-lite"/>
    </source>
</evidence>
<evidence type="ECO:0000256" key="2">
    <source>
        <dbReference type="ARBA" id="ARBA00023125"/>
    </source>
</evidence>
<protein>
    <submittedName>
        <fullName evidence="6">Transcriptional regulator, GntR family</fullName>
    </submittedName>
</protein>
<dbReference type="Pfam" id="PF00392">
    <property type="entry name" value="GntR"/>
    <property type="match status" value="1"/>
</dbReference>
<proteinExistence type="predicted"/>
<dbReference type="GO" id="GO:0003677">
    <property type="term" value="F:DNA binding"/>
    <property type="evidence" value="ECO:0007669"/>
    <property type="project" value="UniProtKB-KW"/>
</dbReference>
<dbReference type="SMART" id="SM00345">
    <property type="entry name" value="HTH_GNTR"/>
    <property type="match status" value="1"/>
</dbReference>
<evidence type="ECO:0000313" key="7">
    <source>
        <dbReference type="Proteomes" id="UP000000333"/>
    </source>
</evidence>
<accession>E1QXD4</accession>
<dbReference type="SMART" id="SM00866">
    <property type="entry name" value="UTRA"/>
    <property type="match status" value="1"/>
</dbReference>
<dbReference type="InterPro" id="IPR036388">
    <property type="entry name" value="WH-like_DNA-bd_sf"/>
</dbReference>
<dbReference type="GeneID" id="78513075"/>
<evidence type="ECO:0000256" key="3">
    <source>
        <dbReference type="ARBA" id="ARBA00023163"/>
    </source>
</evidence>
<feature type="region of interest" description="Disordered" evidence="4">
    <location>
        <begin position="1"/>
        <end position="38"/>
    </location>
</feature>
<dbReference type="RefSeq" id="WP_013252538.1">
    <property type="nucleotide sequence ID" value="NC_014363.1"/>
</dbReference>
<dbReference type="Pfam" id="PF07702">
    <property type="entry name" value="UTRA"/>
    <property type="match status" value="1"/>
</dbReference>
<dbReference type="AlphaFoldDB" id="E1QXD4"/>